<dbReference type="SMART" id="SM00317">
    <property type="entry name" value="SET"/>
    <property type="match status" value="1"/>
</dbReference>
<proteinExistence type="predicted"/>
<evidence type="ECO:0000313" key="3">
    <source>
        <dbReference type="Proteomes" id="UP000024837"/>
    </source>
</evidence>
<gene>
    <name evidence="2" type="ORF">DRE_02752</name>
</gene>
<dbReference type="PANTHER" id="PTHR47332">
    <property type="entry name" value="SET DOMAIN-CONTAINING PROTEIN 5"/>
    <property type="match status" value="1"/>
</dbReference>
<dbReference type="OrthoDB" id="265717at2759"/>
<reference evidence="2 3" key="1">
    <citation type="submission" date="2013-05" db="EMBL/GenBank/DDBJ databases">
        <title>Drechslerella stenobrocha genome reveals carnivorous origination and mechanical trapping mechanism of predatory fungi.</title>
        <authorList>
            <person name="Liu X."/>
            <person name="Zhang W."/>
            <person name="Liu K."/>
        </authorList>
    </citation>
    <scope>NUCLEOTIDE SEQUENCE [LARGE SCALE GENOMIC DNA]</scope>
    <source>
        <strain evidence="2 3">248</strain>
    </source>
</reference>
<keyword evidence="3" id="KW-1185">Reference proteome</keyword>
<dbReference type="InterPro" id="IPR046341">
    <property type="entry name" value="SET_dom_sf"/>
</dbReference>
<dbReference type="AlphaFoldDB" id="W7IFF4"/>
<dbReference type="Proteomes" id="UP000024837">
    <property type="component" value="Unassembled WGS sequence"/>
</dbReference>
<dbReference type="SUPFAM" id="SSF82199">
    <property type="entry name" value="SET domain"/>
    <property type="match status" value="1"/>
</dbReference>
<accession>W7IFF4</accession>
<dbReference type="HOGENOM" id="CLU_028281_0_3_1"/>
<dbReference type="CDD" id="cd20071">
    <property type="entry name" value="SET_SMYD"/>
    <property type="match status" value="1"/>
</dbReference>
<evidence type="ECO:0000259" key="1">
    <source>
        <dbReference type="PROSITE" id="PS50280"/>
    </source>
</evidence>
<dbReference type="PANTHER" id="PTHR47332:SF4">
    <property type="entry name" value="SET DOMAIN-CONTAINING PROTEIN 5"/>
    <property type="match status" value="1"/>
</dbReference>
<dbReference type="InterPro" id="IPR053185">
    <property type="entry name" value="SET_domain_protein"/>
</dbReference>
<dbReference type="Gene3D" id="2.170.270.10">
    <property type="entry name" value="SET domain"/>
    <property type="match status" value="1"/>
</dbReference>
<protein>
    <recommendedName>
        <fullName evidence="1">SET domain-containing protein</fullName>
    </recommendedName>
</protein>
<dbReference type="InterPro" id="IPR001214">
    <property type="entry name" value="SET_dom"/>
</dbReference>
<name>W7IFF4_9PEZI</name>
<dbReference type="EMBL" id="KI966407">
    <property type="protein sequence ID" value="EWC47870.1"/>
    <property type="molecule type" value="Genomic_DNA"/>
</dbReference>
<dbReference type="Pfam" id="PF00856">
    <property type="entry name" value="SET"/>
    <property type="match status" value="1"/>
</dbReference>
<sequence>MTAAIDPNPNSYARHDLYEERETPLAGIGAFATVAIPSGTRIFCEESFVMLPETAAHLDLHRAVAALPDDKRAEFWALAASSKPSKDVAWVATLRACCDDDASGAFNILVEEYERAWSIFETNRFTCKSLDAAEPSMLGLFPRAARLNHSCAPNVFHRYNPLIRRLTVHALRDIAAGEELLTSYIDICHPTVTRRQLLRHWGFRCCCTACDSPDEEEDSRRKRMEGLFNQVINRERKRVRNEANWTAKDYERSLGVVMKAMGVLEQGGMEETDTLGVICVFGTQLAGKAGRGWEEEAVEWAKRAMEIDRKCLGEDSKEYMRAAELLEAATRQKDLAKL</sequence>
<dbReference type="PROSITE" id="PS50280">
    <property type="entry name" value="SET"/>
    <property type="match status" value="1"/>
</dbReference>
<organism evidence="2 3">
    <name type="scientific">Drechslerella stenobrocha 248</name>
    <dbReference type="NCBI Taxonomy" id="1043628"/>
    <lineage>
        <taxon>Eukaryota</taxon>
        <taxon>Fungi</taxon>
        <taxon>Dikarya</taxon>
        <taxon>Ascomycota</taxon>
        <taxon>Pezizomycotina</taxon>
        <taxon>Orbiliomycetes</taxon>
        <taxon>Orbiliales</taxon>
        <taxon>Orbiliaceae</taxon>
        <taxon>Drechslerella</taxon>
    </lineage>
</organism>
<feature type="domain" description="SET" evidence="1">
    <location>
        <begin position="16"/>
        <end position="185"/>
    </location>
</feature>
<evidence type="ECO:0000313" key="2">
    <source>
        <dbReference type="EMBL" id="EWC47870.1"/>
    </source>
</evidence>